<dbReference type="Gene3D" id="1.10.3210.10">
    <property type="entry name" value="Hypothetical protein af1432"/>
    <property type="match status" value="1"/>
</dbReference>
<dbReference type="InterPro" id="IPR003607">
    <property type="entry name" value="HD/PDEase_dom"/>
</dbReference>
<sequence length="253" mass="27715">MGTMAWGRRKGRYSLGRLAPGERVALLANMARLQLVEAGDLFRAKLGFLKPEEAFLEELLPKESPLMRDALSFARETHSEALLHHSWRTFLFGALLGHHKGLSYDGELLFAACILHDTGLAFDRSTHPEDCCFAISGAERACSHLIDKGHGVEKAQKVGDAISLHLNAYVSSRLHGAEAHLVSRGAVCDLFGTGLRRLSPRSVDKIMERHPRRGAMSALGFGQIQHLPGTRPALMTALSGGKAPKTRLDRFGF</sequence>
<dbReference type="AlphaFoldDB" id="A0A1U7JFY8"/>
<evidence type="ECO:0000313" key="3">
    <source>
        <dbReference type="Proteomes" id="UP000185783"/>
    </source>
</evidence>
<feature type="domain" description="HD/PDEase" evidence="1">
    <location>
        <begin position="78"/>
        <end position="203"/>
    </location>
</feature>
<dbReference type="SMART" id="SM00471">
    <property type="entry name" value="HDc"/>
    <property type="match status" value="1"/>
</dbReference>
<proteinExistence type="predicted"/>
<dbReference type="Pfam" id="PF01966">
    <property type="entry name" value="HD"/>
    <property type="match status" value="1"/>
</dbReference>
<dbReference type="Proteomes" id="UP000185783">
    <property type="component" value="Unassembled WGS sequence"/>
</dbReference>
<accession>A0A1U7JFY8</accession>
<keyword evidence="2" id="KW-0378">Hydrolase</keyword>
<dbReference type="SUPFAM" id="SSF109604">
    <property type="entry name" value="HD-domain/PDEase-like"/>
    <property type="match status" value="1"/>
</dbReference>
<gene>
    <name evidence="2" type="ORF">A3843_13360</name>
</gene>
<protein>
    <submittedName>
        <fullName evidence="2">Phosphohydrolase</fullName>
    </submittedName>
</protein>
<dbReference type="InterPro" id="IPR006674">
    <property type="entry name" value="HD_domain"/>
</dbReference>
<dbReference type="PANTHER" id="PTHR35569:SF1">
    <property type="entry name" value="CYANAMIDE HYDRATASE DDI2-RELATED"/>
    <property type="match status" value="1"/>
</dbReference>
<keyword evidence="3" id="KW-1185">Reference proteome</keyword>
<dbReference type="STRING" id="197461.A3843_13360"/>
<reference evidence="2 3" key="1">
    <citation type="submission" date="2016-03" db="EMBL/GenBank/DDBJ databases">
        <title>Genome sequence of Nesiotobacter sp. nov., a moderately halophilic alphaproteobacterium isolated from the Yellow Sea, China.</title>
        <authorList>
            <person name="Zhang G."/>
            <person name="Zhang R."/>
        </authorList>
    </citation>
    <scope>NUCLEOTIDE SEQUENCE [LARGE SCALE GENOMIC DNA]</scope>
    <source>
        <strain evidence="2 3">WB1-6</strain>
    </source>
</reference>
<name>A0A1U7JFY8_9HYPH</name>
<dbReference type="GO" id="GO:0016787">
    <property type="term" value="F:hydrolase activity"/>
    <property type="evidence" value="ECO:0007669"/>
    <property type="project" value="UniProtKB-KW"/>
</dbReference>
<dbReference type="PANTHER" id="PTHR35569">
    <property type="entry name" value="CYANAMIDE HYDRATASE DDI2-RELATED"/>
    <property type="match status" value="1"/>
</dbReference>
<dbReference type="EMBL" id="LVVZ01000019">
    <property type="protein sequence ID" value="OKL43608.1"/>
    <property type="molecule type" value="Genomic_DNA"/>
</dbReference>
<comment type="caution">
    <text evidence="2">The sequence shown here is derived from an EMBL/GenBank/DDBJ whole genome shotgun (WGS) entry which is preliminary data.</text>
</comment>
<evidence type="ECO:0000313" key="2">
    <source>
        <dbReference type="EMBL" id="OKL43608.1"/>
    </source>
</evidence>
<dbReference type="CDD" id="cd00077">
    <property type="entry name" value="HDc"/>
    <property type="match status" value="1"/>
</dbReference>
<evidence type="ECO:0000259" key="1">
    <source>
        <dbReference type="SMART" id="SM00471"/>
    </source>
</evidence>
<organism evidence="2 3">
    <name type="scientific">Pseudovibrio exalbescens</name>
    <dbReference type="NCBI Taxonomy" id="197461"/>
    <lineage>
        <taxon>Bacteria</taxon>
        <taxon>Pseudomonadati</taxon>
        <taxon>Pseudomonadota</taxon>
        <taxon>Alphaproteobacteria</taxon>
        <taxon>Hyphomicrobiales</taxon>
        <taxon>Stappiaceae</taxon>
        <taxon>Pseudovibrio</taxon>
    </lineage>
</organism>